<evidence type="ECO:0000256" key="2">
    <source>
        <dbReference type="ARBA" id="ARBA00022692"/>
    </source>
</evidence>
<keyword evidence="2 5" id="KW-0812">Transmembrane</keyword>
<dbReference type="Proteomes" id="UP000002630">
    <property type="component" value="Linkage Group LG26"/>
</dbReference>
<evidence type="ECO:0000256" key="3">
    <source>
        <dbReference type="ARBA" id="ARBA00022989"/>
    </source>
</evidence>
<keyword evidence="7" id="KW-1185">Reference proteome</keyword>
<dbReference type="eggNOG" id="KOG3319">
    <property type="taxonomic scope" value="Eukaryota"/>
</dbReference>
<dbReference type="OMA" id="WTAYILI"/>
<evidence type="ECO:0000256" key="5">
    <source>
        <dbReference type="SAM" id="Phobius"/>
    </source>
</evidence>
<protein>
    <submittedName>
        <fullName evidence="6">Uncharacterized protein</fullName>
    </submittedName>
</protein>
<keyword evidence="4 5" id="KW-0472">Membrane</keyword>
<evidence type="ECO:0000256" key="1">
    <source>
        <dbReference type="ARBA" id="ARBA00004141"/>
    </source>
</evidence>
<dbReference type="EMBL" id="FN648026">
    <property type="protein sequence ID" value="CBJ29398.1"/>
    <property type="molecule type" value="Genomic_DNA"/>
</dbReference>
<evidence type="ECO:0000256" key="4">
    <source>
        <dbReference type="ARBA" id="ARBA00023136"/>
    </source>
</evidence>
<sequence>MSSEQDLLYQRKYAVSSDGDHSLHGDISAGGMSNKNTEWMQNSYTWVMYVLFIATIWGVVHMTQIFSVAKSTTMVNVVHGLITFYFFHWTKGSPDEFTQGEWNGLTFWEQLDAGVPWTKTKKFMMIVPTVLCLIPLVVSDYQPRYLAVNLPVCCILLLAKSPLMHRVRILDINATTGIDDRVKKE</sequence>
<name>D7FKJ6_ECTSI</name>
<proteinExistence type="predicted"/>
<dbReference type="Pfam" id="PF04061">
    <property type="entry name" value="ORMDL"/>
    <property type="match status" value="1"/>
</dbReference>
<reference evidence="6 7" key="1">
    <citation type="journal article" date="2010" name="Nature">
        <title>The Ectocarpus genome and the independent evolution of multicellularity in brown algae.</title>
        <authorList>
            <person name="Cock J.M."/>
            <person name="Sterck L."/>
            <person name="Rouze P."/>
            <person name="Scornet D."/>
            <person name="Allen A.E."/>
            <person name="Amoutzias G."/>
            <person name="Anthouard V."/>
            <person name="Artiguenave F."/>
            <person name="Aury J.M."/>
            <person name="Badger J.H."/>
            <person name="Beszteri B."/>
            <person name="Billiau K."/>
            <person name="Bonnet E."/>
            <person name="Bothwell J.H."/>
            <person name="Bowler C."/>
            <person name="Boyen C."/>
            <person name="Brownlee C."/>
            <person name="Carrano C.J."/>
            <person name="Charrier B."/>
            <person name="Cho G.Y."/>
            <person name="Coelho S.M."/>
            <person name="Collen J."/>
            <person name="Corre E."/>
            <person name="Da Silva C."/>
            <person name="Delage L."/>
            <person name="Delaroque N."/>
            <person name="Dittami S.M."/>
            <person name="Doulbeau S."/>
            <person name="Elias M."/>
            <person name="Farnham G."/>
            <person name="Gachon C.M."/>
            <person name="Gschloessl B."/>
            <person name="Heesch S."/>
            <person name="Jabbari K."/>
            <person name="Jubin C."/>
            <person name="Kawai H."/>
            <person name="Kimura K."/>
            <person name="Kloareg B."/>
            <person name="Kupper F.C."/>
            <person name="Lang D."/>
            <person name="Le Bail A."/>
            <person name="Leblanc C."/>
            <person name="Lerouge P."/>
            <person name="Lohr M."/>
            <person name="Lopez P.J."/>
            <person name="Martens C."/>
            <person name="Maumus F."/>
            <person name="Michel G."/>
            <person name="Miranda-Saavedra D."/>
            <person name="Morales J."/>
            <person name="Moreau H."/>
            <person name="Motomura T."/>
            <person name="Nagasato C."/>
            <person name="Napoli C.A."/>
            <person name="Nelson D.R."/>
            <person name="Nyvall-Collen P."/>
            <person name="Peters A.F."/>
            <person name="Pommier C."/>
            <person name="Potin P."/>
            <person name="Poulain J."/>
            <person name="Quesneville H."/>
            <person name="Read B."/>
            <person name="Rensing S.A."/>
            <person name="Ritter A."/>
            <person name="Rousvoal S."/>
            <person name="Samanta M."/>
            <person name="Samson G."/>
            <person name="Schroeder D.C."/>
            <person name="Segurens B."/>
            <person name="Strittmatter M."/>
            <person name="Tonon T."/>
            <person name="Tregear J.W."/>
            <person name="Valentin K."/>
            <person name="von Dassow P."/>
            <person name="Yamagishi T."/>
            <person name="Van de Peer Y."/>
            <person name="Wincker P."/>
        </authorList>
    </citation>
    <scope>NUCLEOTIDE SEQUENCE [LARGE SCALE GENOMIC DNA]</scope>
    <source>
        <strain evidence="7">Ec32 / CCAP1310/4</strain>
    </source>
</reference>
<dbReference type="EMBL" id="FN649751">
    <property type="protein sequence ID" value="CBJ29398.1"/>
    <property type="molecule type" value="Genomic_DNA"/>
</dbReference>
<dbReference type="GO" id="GO:0005789">
    <property type="term" value="C:endoplasmic reticulum membrane"/>
    <property type="evidence" value="ECO:0007669"/>
    <property type="project" value="InterPro"/>
</dbReference>
<comment type="subcellular location">
    <subcellularLocation>
        <location evidence="1">Membrane</location>
        <topology evidence="1">Multi-pass membrane protein</topology>
    </subcellularLocation>
</comment>
<dbReference type="InParanoid" id="D7FKJ6"/>
<evidence type="ECO:0000313" key="6">
    <source>
        <dbReference type="EMBL" id="CBJ29398.1"/>
    </source>
</evidence>
<accession>D7FKJ6</accession>
<feature type="transmembrane region" description="Helical" evidence="5">
    <location>
        <begin position="46"/>
        <end position="66"/>
    </location>
</feature>
<dbReference type="AlphaFoldDB" id="D7FKJ6"/>
<evidence type="ECO:0000313" key="7">
    <source>
        <dbReference type="Proteomes" id="UP000002630"/>
    </source>
</evidence>
<dbReference type="PANTHER" id="PTHR12665">
    <property type="entry name" value="ORMDL PROTEINS"/>
    <property type="match status" value="1"/>
</dbReference>
<dbReference type="OrthoDB" id="1932233at2759"/>
<organism evidence="6 7">
    <name type="scientific">Ectocarpus siliculosus</name>
    <name type="common">Brown alga</name>
    <name type="synonym">Conferva siliculosa</name>
    <dbReference type="NCBI Taxonomy" id="2880"/>
    <lineage>
        <taxon>Eukaryota</taxon>
        <taxon>Sar</taxon>
        <taxon>Stramenopiles</taxon>
        <taxon>Ochrophyta</taxon>
        <taxon>PX clade</taxon>
        <taxon>Phaeophyceae</taxon>
        <taxon>Ectocarpales</taxon>
        <taxon>Ectocarpaceae</taxon>
        <taxon>Ectocarpus</taxon>
    </lineage>
</organism>
<dbReference type="InterPro" id="IPR007203">
    <property type="entry name" value="ORMDL"/>
</dbReference>
<dbReference type="STRING" id="2880.D7FKJ6"/>
<keyword evidence="3 5" id="KW-1133">Transmembrane helix</keyword>
<gene>
    <name evidence="6" type="ORF">Esi_0144_0070</name>
</gene>